<name>A0A383A7T4_9ZZZZ</name>
<proteinExistence type="predicted"/>
<dbReference type="EMBL" id="UINC01189914">
    <property type="protein sequence ID" value="SVE03812.1"/>
    <property type="molecule type" value="Genomic_DNA"/>
</dbReference>
<sequence>YAENLAIIQDESADAKLDLEPSDKKELKSKESSDDGSVLERARFSNWRTKYAKDMETPEIFGISIAFCEQNNKLSTHMGIIASLNKKWITSFVYGFGKKDLLNENITPTESLPVSYYEISIGLHKNSFYVADNLWLEFGGLMAYSTFSWQNVENNTSDKMSKITPKLMSVIRFRPLPSVLPFLISSMELVGEFSPHLYNETDGEIKLDDWQIQFIPGMSISLVIPKFIFFPE</sequence>
<feature type="non-terminal residue" evidence="1">
    <location>
        <position position="1"/>
    </location>
</feature>
<gene>
    <name evidence="1" type="ORF">METZ01_LOCUS456666</name>
</gene>
<accession>A0A383A7T4</accession>
<dbReference type="AlphaFoldDB" id="A0A383A7T4"/>
<reference evidence="1" key="1">
    <citation type="submission" date="2018-05" db="EMBL/GenBank/DDBJ databases">
        <authorList>
            <person name="Lanie J.A."/>
            <person name="Ng W.-L."/>
            <person name="Kazmierczak K.M."/>
            <person name="Andrzejewski T.M."/>
            <person name="Davidsen T.M."/>
            <person name="Wayne K.J."/>
            <person name="Tettelin H."/>
            <person name="Glass J.I."/>
            <person name="Rusch D."/>
            <person name="Podicherti R."/>
            <person name="Tsui H.-C.T."/>
            <person name="Winkler M.E."/>
        </authorList>
    </citation>
    <scope>NUCLEOTIDE SEQUENCE</scope>
</reference>
<evidence type="ECO:0000313" key="1">
    <source>
        <dbReference type="EMBL" id="SVE03812.1"/>
    </source>
</evidence>
<protein>
    <submittedName>
        <fullName evidence="1">Uncharacterized protein</fullName>
    </submittedName>
</protein>
<organism evidence="1">
    <name type="scientific">marine metagenome</name>
    <dbReference type="NCBI Taxonomy" id="408172"/>
    <lineage>
        <taxon>unclassified sequences</taxon>
        <taxon>metagenomes</taxon>
        <taxon>ecological metagenomes</taxon>
    </lineage>
</organism>